<sequence length="303" mass="34178">MSIILPFQNVPEEVLSTGPSQGLTYGIDKDIVVKVPFQYEVSPDIDLSHCWDLSIKSFIAMEKEMAVYDALQVQPHRNFAKRLEPSSINYLFLERLIPLEKVWSVARPMDRNRWVLDLLDAVSWLKNLGFINGDLAIRNLGVDRAGTLKVFDFGSSSFSESEIDVIADHFDLATCLHFILSGTDPFAGVQSHSDAIQTRVALKAGQWTIAEGAMVIGDIIQDGWTGRTRAKPFTDILSEVTKRLGATKLSPDSSTESTDYYKLQLRCQDWLRDNPRNPLWKKLDEYLVACKDAGHERDLDDLL</sequence>
<protein>
    <recommendedName>
        <fullName evidence="3">Protein kinase domain-containing protein</fullName>
    </recommendedName>
</protein>
<evidence type="ECO:0008006" key="3">
    <source>
        <dbReference type="Google" id="ProtNLM"/>
    </source>
</evidence>
<organism evidence="1 2">
    <name type="scientific">Fusarium xylarioides</name>
    <dbReference type="NCBI Taxonomy" id="221167"/>
    <lineage>
        <taxon>Eukaryota</taxon>
        <taxon>Fungi</taxon>
        <taxon>Dikarya</taxon>
        <taxon>Ascomycota</taxon>
        <taxon>Pezizomycotina</taxon>
        <taxon>Sordariomycetes</taxon>
        <taxon>Hypocreomycetidae</taxon>
        <taxon>Hypocreales</taxon>
        <taxon>Nectriaceae</taxon>
        <taxon>Fusarium</taxon>
        <taxon>Fusarium fujikuroi species complex</taxon>
    </lineage>
</organism>
<gene>
    <name evidence="1" type="ORF">H9Q72_002055</name>
</gene>
<comment type="caution">
    <text evidence="1">The sequence shown here is derived from an EMBL/GenBank/DDBJ whole genome shotgun (WGS) entry which is preliminary data.</text>
</comment>
<dbReference type="Gene3D" id="1.10.510.10">
    <property type="entry name" value="Transferase(Phosphotransferase) domain 1"/>
    <property type="match status" value="1"/>
</dbReference>
<dbReference type="OrthoDB" id="4062651at2759"/>
<dbReference type="InterPro" id="IPR011009">
    <property type="entry name" value="Kinase-like_dom_sf"/>
</dbReference>
<accession>A0A9P7I0P6</accession>
<reference evidence="1" key="1">
    <citation type="journal article" date="2020" name="bioRxiv">
        <title>Historical genomics reveals the evolutionary mechanisms behind multiple outbreaks of the host-specific coffee wilt pathogen Fusarium xylarioides.</title>
        <authorList>
            <person name="Peck D."/>
            <person name="Nowell R.W."/>
            <person name="Flood J."/>
            <person name="Ryan M.J."/>
            <person name="Barraclough T.G."/>
        </authorList>
    </citation>
    <scope>NUCLEOTIDE SEQUENCE</scope>
    <source>
        <strain evidence="1">IMI 127659i</strain>
    </source>
</reference>
<dbReference type="EMBL" id="JADFTT010000039">
    <property type="protein sequence ID" value="KAG5771366.1"/>
    <property type="molecule type" value="Genomic_DNA"/>
</dbReference>
<dbReference type="SUPFAM" id="SSF56112">
    <property type="entry name" value="Protein kinase-like (PK-like)"/>
    <property type="match status" value="1"/>
</dbReference>
<reference evidence="1" key="2">
    <citation type="submission" date="2020-10" db="EMBL/GenBank/DDBJ databases">
        <authorList>
            <person name="Peck L.D."/>
            <person name="Nowell R.W."/>
            <person name="Flood J."/>
            <person name="Ryan M.J."/>
            <person name="Barraclough T.G."/>
        </authorList>
    </citation>
    <scope>NUCLEOTIDE SEQUENCE</scope>
    <source>
        <strain evidence="1">IMI 127659i</strain>
    </source>
</reference>
<evidence type="ECO:0000313" key="2">
    <source>
        <dbReference type="Proteomes" id="UP000750502"/>
    </source>
</evidence>
<proteinExistence type="predicted"/>
<name>A0A9P7I0P6_9HYPO</name>
<dbReference type="Proteomes" id="UP000750502">
    <property type="component" value="Unassembled WGS sequence"/>
</dbReference>
<keyword evidence="2" id="KW-1185">Reference proteome</keyword>
<evidence type="ECO:0000313" key="1">
    <source>
        <dbReference type="EMBL" id="KAG5771366.1"/>
    </source>
</evidence>
<dbReference type="AlphaFoldDB" id="A0A9P7I0P6"/>